<dbReference type="InterPro" id="IPR041132">
    <property type="entry name" value="DUF5624"/>
</dbReference>
<evidence type="ECO:0000256" key="1">
    <source>
        <dbReference type="SAM" id="SignalP"/>
    </source>
</evidence>
<dbReference type="Proteomes" id="UP000054908">
    <property type="component" value="Unassembled WGS sequence"/>
</dbReference>
<keyword evidence="4" id="KW-1185">Reference proteome</keyword>
<dbReference type="STRING" id="466.Lmac_0949"/>
<evidence type="ECO:0000313" key="4">
    <source>
        <dbReference type="Proteomes" id="UP000054908"/>
    </source>
</evidence>
<name>A0A0W0W8V1_9GAMM</name>
<dbReference type="OrthoDB" id="3963779at2"/>
<proteinExistence type="predicted"/>
<evidence type="ECO:0000259" key="2">
    <source>
        <dbReference type="Pfam" id="PF18538"/>
    </source>
</evidence>
<reference evidence="3 4" key="1">
    <citation type="submission" date="2015-11" db="EMBL/GenBank/DDBJ databases">
        <title>Genomic analysis of 38 Legionella species identifies large and diverse effector repertoires.</title>
        <authorList>
            <person name="Burstein D."/>
            <person name="Amaro F."/>
            <person name="Zusman T."/>
            <person name="Lifshitz Z."/>
            <person name="Cohen O."/>
            <person name="Gilbert J.A."/>
            <person name="Pupko T."/>
            <person name="Shuman H.A."/>
            <person name="Segal G."/>
        </authorList>
    </citation>
    <scope>NUCLEOTIDE SEQUENCE [LARGE SCALE GENOMIC DNA]</scope>
    <source>
        <strain evidence="3 4">PX-1-G2-E2</strain>
    </source>
</reference>
<protein>
    <recommendedName>
        <fullName evidence="2">DUF5624 domain-containing protein</fullName>
    </recommendedName>
</protein>
<feature type="chain" id="PRO_5006915346" description="DUF5624 domain-containing protein" evidence="1">
    <location>
        <begin position="23"/>
        <end position="427"/>
    </location>
</feature>
<dbReference type="Pfam" id="PF18538">
    <property type="entry name" value="DUF5624"/>
    <property type="match status" value="1"/>
</dbReference>
<keyword evidence="1" id="KW-0732">Signal</keyword>
<dbReference type="Gene3D" id="6.10.250.2710">
    <property type="match status" value="1"/>
</dbReference>
<dbReference type="AlphaFoldDB" id="A0A0W0W8V1"/>
<sequence length="427" mass="48370">MKRQGWFFLINLLLIVTTQIHAASYTTPQEFMNLYFDFTGTNEPDFPKDKKTIPQYLIQSEKTQADKPLFNGPLILILNSSIYIYDQDKQLLYSKLLRTNRSTGFFELTAISHVGPALSYLAKIKQNGDPSWKLAMATLLADIKRVKRLNAQQSNNWLDQVNIKPWQPHKKEIQAMIDYAMSMAGNYIVSVQKTGNFDLNSVQEQFLNGNKEYPIPYNSVMVGTFMLTALQSMMEVYEEVIHLNLDWPKAMVIVRNVAGNNVSAGLTSGTNWMLTFVSALSNGKIPTNRIIIAPYAKVMSEVGQNPLPTEAYQYYVAMVWGSIYNRTRIADEVFTDLETIYLPNRPALPGDYHYSTANDINDFMVRLKHSLQDSREMLSNTVGFWLPGELQSKGWDPSRIDIPGLTTGFPSVINSYPANNPEIGDSP</sequence>
<dbReference type="PATRIC" id="fig|466.6.peg.1013"/>
<dbReference type="EMBL" id="LNYL01000025">
    <property type="protein sequence ID" value="KTD28780.1"/>
    <property type="molecule type" value="Genomic_DNA"/>
</dbReference>
<dbReference type="RefSeq" id="WP_058451756.1">
    <property type="nucleotide sequence ID" value="NZ_CAAAIB010000011.1"/>
</dbReference>
<evidence type="ECO:0000313" key="3">
    <source>
        <dbReference type="EMBL" id="KTD28780.1"/>
    </source>
</evidence>
<comment type="caution">
    <text evidence="3">The sequence shown here is derived from an EMBL/GenBank/DDBJ whole genome shotgun (WGS) entry which is preliminary data.</text>
</comment>
<gene>
    <name evidence="3" type="ORF">Lmac_0949</name>
</gene>
<organism evidence="3 4">
    <name type="scientific">Legionella maceachernii</name>
    <dbReference type="NCBI Taxonomy" id="466"/>
    <lineage>
        <taxon>Bacteria</taxon>
        <taxon>Pseudomonadati</taxon>
        <taxon>Pseudomonadota</taxon>
        <taxon>Gammaproteobacteria</taxon>
        <taxon>Legionellales</taxon>
        <taxon>Legionellaceae</taxon>
        <taxon>Legionella</taxon>
    </lineage>
</organism>
<feature type="signal peptide" evidence="1">
    <location>
        <begin position="1"/>
        <end position="22"/>
    </location>
</feature>
<accession>A0A0W0W8V1</accession>
<feature type="domain" description="DUF5624" evidence="2">
    <location>
        <begin position="103"/>
        <end position="230"/>
    </location>
</feature>